<dbReference type="InterPro" id="IPR022742">
    <property type="entry name" value="Hydrolase_4"/>
</dbReference>
<gene>
    <name evidence="2" type="ORF">GQF03_07360</name>
</gene>
<sequence length="306" mass="33849">MREEFTYSGTDGVPIHVYRWQGEKKPKGIVQIAHGMAEHAARYGRVADMLNEFGYIVYASDHRGHGQTIPDGAVPGHMGERGWNKSVEDLFLLNRNIAVEHPGLPILMLGHSMGSFMVQQYLAQHGETIAGAALSATNGPPGALGRIAQILIRVERLRFGATGHSPLIAGMTFKTFNKQFAPNRTEFDWLSRDEAEVDLYVADPLCGFDCSVATWCGLLDALPKVASGSALKKMNRQMPIFVFSGSEDPVGENTKGVKRLLAAYHRHNFTRVTHKFYIGGRHEMLNEINRDEVMTDIIAWANSVIG</sequence>
<dbReference type="Gene3D" id="3.40.50.1820">
    <property type="entry name" value="alpha/beta hydrolase"/>
    <property type="match status" value="1"/>
</dbReference>
<feature type="domain" description="Serine aminopeptidase S33" evidence="1">
    <location>
        <begin position="25"/>
        <end position="288"/>
    </location>
</feature>
<dbReference type="EMBL" id="WTVA01000003">
    <property type="protein sequence ID" value="MZR22144.1"/>
    <property type="molecule type" value="Genomic_DNA"/>
</dbReference>
<keyword evidence="3" id="KW-1185">Reference proteome</keyword>
<dbReference type="GO" id="GO:0016787">
    <property type="term" value="F:hydrolase activity"/>
    <property type="evidence" value="ECO:0007669"/>
    <property type="project" value="UniProtKB-KW"/>
</dbReference>
<keyword evidence="2" id="KW-0378">Hydrolase</keyword>
<dbReference type="Pfam" id="PF12146">
    <property type="entry name" value="Hydrolase_4"/>
    <property type="match status" value="1"/>
</dbReference>
<accession>A0A845MGG5</accession>
<reference evidence="2 3" key="1">
    <citation type="journal article" date="2014" name="Int. J. Syst. Evol. Microbiol.">
        <title>Sneathiella chungangensis sp. nov., isolated from a marine sand, and emended description of the genus Sneathiella.</title>
        <authorList>
            <person name="Siamphan C."/>
            <person name="Kim H."/>
            <person name="Lee J.S."/>
            <person name="Kim W."/>
        </authorList>
    </citation>
    <scope>NUCLEOTIDE SEQUENCE [LARGE SCALE GENOMIC DNA]</scope>
    <source>
        <strain evidence="2 3">KCTC 32476</strain>
    </source>
</reference>
<dbReference type="InterPro" id="IPR029058">
    <property type="entry name" value="AB_hydrolase_fold"/>
</dbReference>
<dbReference type="Proteomes" id="UP000445696">
    <property type="component" value="Unassembled WGS sequence"/>
</dbReference>
<name>A0A845MGG5_9PROT</name>
<organism evidence="2 3">
    <name type="scientific">Sneathiella chungangensis</name>
    <dbReference type="NCBI Taxonomy" id="1418234"/>
    <lineage>
        <taxon>Bacteria</taxon>
        <taxon>Pseudomonadati</taxon>
        <taxon>Pseudomonadota</taxon>
        <taxon>Alphaproteobacteria</taxon>
        <taxon>Sneathiellales</taxon>
        <taxon>Sneathiellaceae</taxon>
        <taxon>Sneathiella</taxon>
    </lineage>
</organism>
<dbReference type="OrthoDB" id="9806902at2"/>
<comment type="caution">
    <text evidence="2">The sequence shown here is derived from an EMBL/GenBank/DDBJ whole genome shotgun (WGS) entry which is preliminary data.</text>
</comment>
<evidence type="ECO:0000259" key="1">
    <source>
        <dbReference type="Pfam" id="PF12146"/>
    </source>
</evidence>
<proteinExistence type="predicted"/>
<dbReference type="RefSeq" id="WP_161338605.1">
    <property type="nucleotide sequence ID" value="NZ_JBHSDG010000005.1"/>
</dbReference>
<dbReference type="InterPro" id="IPR051044">
    <property type="entry name" value="MAG_DAG_Lipase"/>
</dbReference>
<evidence type="ECO:0000313" key="2">
    <source>
        <dbReference type="EMBL" id="MZR22144.1"/>
    </source>
</evidence>
<dbReference type="SUPFAM" id="SSF53474">
    <property type="entry name" value="alpha/beta-Hydrolases"/>
    <property type="match status" value="1"/>
</dbReference>
<dbReference type="PANTHER" id="PTHR11614">
    <property type="entry name" value="PHOSPHOLIPASE-RELATED"/>
    <property type="match status" value="1"/>
</dbReference>
<protein>
    <submittedName>
        <fullName evidence="2">Alpha/beta fold hydrolase</fullName>
    </submittedName>
</protein>
<evidence type="ECO:0000313" key="3">
    <source>
        <dbReference type="Proteomes" id="UP000445696"/>
    </source>
</evidence>
<dbReference type="AlphaFoldDB" id="A0A845MGG5"/>